<evidence type="ECO:0000313" key="1">
    <source>
        <dbReference type="EMBL" id="GFY34818.1"/>
    </source>
</evidence>
<reference evidence="1" key="1">
    <citation type="submission" date="2020-08" db="EMBL/GenBank/DDBJ databases">
        <title>Multicomponent nature underlies the extraordinary mechanical properties of spider dragline silk.</title>
        <authorList>
            <person name="Kono N."/>
            <person name="Nakamura H."/>
            <person name="Mori M."/>
            <person name="Yoshida Y."/>
            <person name="Ohtoshi R."/>
            <person name="Malay A.D."/>
            <person name="Moran D.A.P."/>
            <person name="Tomita M."/>
            <person name="Numata K."/>
            <person name="Arakawa K."/>
        </authorList>
    </citation>
    <scope>NUCLEOTIDE SEQUENCE</scope>
</reference>
<evidence type="ECO:0000313" key="2">
    <source>
        <dbReference type="Proteomes" id="UP000887159"/>
    </source>
</evidence>
<proteinExistence type="predicted"/>
<protein>
    <submittedName>
        <fullName evidence="1">Uncharacterized protein</fullName>
    </submittedName>
</protein>
<dbReference type="AlphaFoldDB" id="A0A8X7BKS6"/>
<sequence length="103" mass="11542">MFDPSSFAKPTPLAHADTSRDVLPSGVHYLITLKTTMRSYHNWKAYFPPGSSEHRNSYPPTRLGVGHLLAVACGTNLPIGFSVPLRRLFLKIFVSRDNSCRVR</sequence>
<accession>A0A8X7BKS6</accession>
<dbReference type="Proteomes" id="UP000887159">
    <property type="component" value="Unassembled WGS sequence"/>
</dbReference>
<keyword evidence="2" id="KW-1185">Reference proteome</keyword>
<comment type="caution">
    <text evidence="1">The sequence shown here is derived from an EMBL/GenBank/DDBJ whole genome shotgun (WGS) entry which is preliminary data.</text>
</comment>
<organism evidence="1 2">
    <name type="scientific">Trichonephila clavipes</name>
    <name type="common">Golden silk orbweaver</name>
    <name type="synonym">Nephila clavipes</name>
    <dbReference type="NCBI Taxonomy" id="2585209"/>
    <lineage>
        <taxon>Eukaryota</taxon>
        <taxon>Metazoa</taxon>
        <taxon>Ecdysozoa</taxon>
        <taxon>Arthropoda</taxon>
        <taxon>Chelicerata</taxon>
        <taxon>Arachnida</taxon>
        <taxon>Araneae</taxon>
        <taxon>Araneomorphae</taxon>
        <taxon>Entelegynae</taxon>
        <taxon>Araneoidea</taxon>
        <taxon>Nephilidae</taxon>
        <taxon>Trichonephila</taxon>
    </lineage>
</organism>
<dbReference type="EMBL" id="BMAU01021428">
    <property type="protein sequence ID" value="GFY34818.1"/>
    <property type="molecule type" value="Genomic_DNA"/>
</dbReference>
<gene>
    <name evidence="1" type="ORF">TNCV_845131</name>
</gene>
<name>A0A8X7BKS6_TRICX</name>